<organism evidence="3 4">
    <name type="scientific">Alosa alosa</name>
    <name type="common">allis shad</name>
    <dbReference type="NCBI Taxonomy" id="278164"/>
    <lineage>
        <taxon>Eukaryota</taxon>
        <taxon>Metazoa</taxon>
        <taxon>Chordata</taxon>
        <taxon>Craniata</taxon>
        <taxon>Vertebrata</taxon>
        <taxon>Euteleostomi</taxon>
        <taxon>Actinopterygii</taxon>
        <taxon>Neopterygii</taxon>
        <taxon>Teleostei</taxon>
        <taxon>Clupei</taxon>
        <taxon>Clupeiformes</taxon>
        <taxon>Clupeoidei</taxon>
        <taxon>Clupeidae</taxon>
        <taxon>Alosa</taxon>
    </lineage>
</organism>
<proteinExistence type="predicted"/>
<reference evidence="3" key="1">
    <citation type="submission" date="2020-10" db="EMBL/GenBank/DDBJ databases">
        <title>Chromosome-scale genome assembly of the Allis shad, Alosa alosa.</title>
        <authorList>
            <person name="Margot Z."/>
            <person name="Christophe K."/>
            <person name="Cabau C."/>
            <person name="Louis A."/>
            <person name="Berthelot C."/>
            <person name="Parey E."/>
            <person name="Roest Crollius H."/>
            <person name="Montfort J."/>
            <person name="Robinson-Rechavi M."/>
            <person name="Bucao C."/>
            <person name="Bouchez O."/>
            <person name="Gislard M."/>
            <person name="Lluch J."/>
            <person name="Milhes M."/>
            <person name="Lampietro C."/>
            <person name="Lopez Roques C."/>
            <person name="Donnadieu C."/>
            <person name="Braasch I."/>
            <person name="Desvignes T."/>
            <person name="Postlethwait J."/>
            <person name="Bobe J."/>
            <person name="Guiguen Y."/>
        </authorList>
    </citation>
    <scope>NUCLEOTIDE SEQUENCE</scope>
    <source>
        <strain evidence="3">M-15738</strain>
        <tissue evidence="3">Blood</tissue>
    </source>
</reference>
<keyword evidence="4" id="KW-1185">Reference proteome</keyword>
<evidence type="ECO:0000256" key="1">
    <source>
        <dbReference type="SAM" id="MobiDB-lite"/>
    </source>
</evidence>
<feature type="transmembrane region" description="Helical" evidence="2">
    <location>
        <begin position="6"/>
        <end position="23"/>
    </location>
</feature>
<gene>
    <name evidence="3" type="ORF">AALO_G00086730</name>
</gene>
<protein>
    <submittedName>
        <fullName evidence="3">Uncharacterized protein</fullName>
    </submittedName>
</protein>
<feature type="region of interest" description="Disordered" evidence="1">
    <location>
        <begin position="107"/>
        <end position="129"/>
    </location>
</feature>
<accession>A0AAV6GZM9</accession>
<keyword evidence="2" id="KW-1133">Transmembrane helix</keyword>
<evidence type="ECO:0000313" key="4">
    <source>
        <dbReference type="Proteomes" id="UP000823561"/>
    </source>
</evidence>
<name>A0AAV6GZM9_9TELE</name>
<sequence length="129" mass="14551">MYSDPLFQNIVQICIYFIIFLVVSSLCKRYSFCCWICKRKQQPDTPPDVLFYSISLDVDRNASGREEDSDVVEDRHGAPPSYESIQFDLDWPAPYFVSMCAAGLAQENSPPVEAPPPYHAIVPPPPPPP</sequence>
<evidence type="ECO:0000256" key="2">
    <source>
        <dbReference type="SAM" id="Phobius"/>
    </source>
</evidence>
<keyword evidence="2" id="KW-0812">Transmembrane</keyword>
<dbReference type="AlphaFoldDB" id="A0AAV6GZM9"/>
<comment type="caution">
    <text evidence="3">The sequence shown here is derived from an EMBL/GenBank/DDBJ whole genome shotgun (WGS) entry which is preliminary data.</text>
</comment>
<dbReference type="Proteomes" id="UP000823561">
    <property type="component" value="Chromosome 6"/>
</dbReference>
<keyword evidence="2" id="KW-0472">Membrane</keyword>
<evidence type="ECO:0000313" key="3">
    <source>
        <dbReference type="EMBL" id="KAG5280244.1"/>
    </source>
</evidence>
<dbReference type="EMBL" id="JADWDJ010000006">
    <property type="protein sequence ID" value="KAG5280244.1"/>
    <property type="molecule type" value="Genomic_DNA"/>
</dbReference>
<feature type="compositionally biased region" description="Pro residues" evidence="1">
    <location>
        <begin position="112"/>
        <end position="129"/>
    </location>
</feature>